<dbReference type="RefSeq" id="WP_273741196.1">
    <property type="nucleotide sequence ID" value="NZ_JAQIVI010000549.1"/>
</dbReference>
<dbReference type="SUPFAM" id="SSF63829">
    <property type="entry name" value="Calcium-dependent phosphotriesterase"/>
    <property type="match status" value="1"/>
</dbReference>
<dbReference type="InterPro" id="IPR052998">
    <property type="entry name" value="Hetero-Diels-Alderase-like"/>
</dbReference>
<evidence type="ECO:0000313" key="4">
    <source>
        <dbReference type="Proteomes" id="UP001596383"/>
    </source>
</evidence>
<comment type="caution">
    <text evidence="3">The sequence shown here is derived from an EMBL/GenBank/DDBJ whole genome shotgun (WGS) entry which is preliminary data.</text>
</comment>
<dbReference type="Pfam" id="PF08450">
    <property type="entry name" value="SGL"/>
    <property type="match status" value="1"/>
</dbReference>
<sequence length="377" mass="39362">MTIDNTTEPTTDTASRASVSRRFILGSIAVASALASLPTGAFGREDDTTGDLETVAEFEPPALPENLAIDERGTVYLSMGPSGEIRAVDSEGNQSSVATLDTGDQGLLLGITVLDGALYAANGSGQQETHGIWSVDPEDGEPERIASLSPDESMPNGIIPDPTMSDALLVSDHLGGAIWRVTTDGEAEPWVSDSSLEPDMDAQTPVGADGLAAHPDGDVYVGNLNAGSVMRVPVADDGSAGQVEQVVQDEGLVGADGMTIDEDGSLYVAVNAANEVVRVTDDQEIETLASGDPLDFPADVHFGTTEETATSLYIANFAYGTFLEDEEAAEPSLSRVDVGTAGYFPETADETSDTDEEDDSADDDQSEDDANETDDDE</sequence>
<organism evidence="3 4">
    <name type="scientific">Natrinema soli</name>
    <dbReference type="NCBI Taxonomy" id="1930624"/>
    <lineage>
        <taxon>Archaea</taxon>
        <taxon>Methanobacteriati</taxon>
        <taxon>Methanobacteriota</taxon>
        <taxon>Stenosarchaea group</taxon>
        <taxon>Halobacteria</taxon>
        <taxon>Halobacteriales</taxon>
        <taxon>Natrialbaceae</taxon>
        <taxon>Natrinema</taxon>
    </lineage>
</organism>
<name>A0ABD5SZ92_9EURY</name>
<feature type="domain" description="SMP-30/Gluconolactonase/LRE-like region" evidence="2">
    <location>
        <begin position="210"/>
        <end position="306"/>
    </location>
</feature>
<evidence type="ECO:0000313" key="3">
    <source>
        <dbReference type="EMBL" id="MFC6768415.1"/>
    </source>
</evidence>
<dbReference type="EMBL" id="JBHSWV010000549">
    <property type="protein sequence ID" value="MFC6768415.1"/>
    <property type="molecule type" value="Genomic_DNA"/>
</dbReference>
<dbReference type="PANTHER" id="PTHR42060">
    <property type="entry name" value="NHL REPEAT-CONTAINING PROTEIN-RELATED"/>
    <property type="match status" value="1"/>
</dbReference>
<dbReference type="PANTHER" id="PTHR42060:SF1">
    <property type="entry name" value="NHL REPEAT-CONTAINING PROTEIN"/>
    <property type="match status" value="1"/>
</dbReference>
<feature type="compositionally biased region" description="Acidic residues" evidence="1">
    <location>
        <begin position="347"/>
        <end position="377"/>
    </location>
</feature>
<keyword evidence="4" id="KW-1185">Reference proteome</keyword>
<evidence type="ECO:0000259" key="2">
    <source>
        <dbReference type="Pfam" id="PF08450"/>
    </source>
</evidence>
<evidence type="ECO:0000256" key="1">
    <source>
        <dbReference type="SAM" id="MobiDB-lite"/>
    </source>
</evidence>
<dbReference type="AlphaFoldDB" id="A0ABD5SZ92"/>
<dbReference type="InterPro" id="IPR011042">
    <property type="entry name" value="6-blade_b-propeller_TolB-like"/>
</dbReference>
<protein>
    <submittedName>
        <fullName evidence="3">SMP-30/gluconolactonase/LRE family protein</fullName>
    </submittedName>
</protein>
<dbReference type="InterPro" id="IPR013658">
    <property type="entry name" value="SGL"/>
</dbReference>
<accession>A0ABD5SZ92</accession>
<dbReference type="Gene3D" id="2.120.10.30">
    <property type="entry name" value="TolB, C-terminal domain"/>
    <property type="match status" value="1"/>
</dbReference>
<gene>
    <name evidence="3" type="ORF">ACFQE6_26445</name>
</gene>
<reference evidence="3 4" key="1">
    <citation type="journal article" date="2019" name="Int. J. Syst. Evol. Microbiol.">
        <title>The Global Catalogue of Microorganisms (GCM) 10K type strain sequencing project: providing services to taxonomists for standard genome sequencing and annotation.</title>
        <authorList>
            <consortium name="The Broad Institute Genomics Platform"/>
            <consortium name="The Broad Institute Genome Sequencing Center for Infectious Disease"/>
            <person name="Wu L."/>
            <person name="Ma J."/>
        </authorList>
    </citation>
    <scope>NUCLEOTIDE SEQUENCE [LARGE SCALE GENOMIC DNA]</scope>
    <source>
        <strain evidence="3 4">LMG 29247</strain>
    </source>
</reference>
<dbReference type="Proteomes" id="UP001596383">
    <property type="component" value="Unassembled WGS sequence"/>
</dbReference>
<feature type="region of interest" description="Disordered" evidence="1">
    <location>
        <begin position="329"/>
        <end position="377"/>
    </location>
</feature>
<proteinExistence type="predicted"/>